<name>A0A7R8VG34_TIMDO</name>
<dbReference type="Gene3D" id="1.20.1420.10">
    <property type="entry name" value="Talin, central domain"/>
    <property type="match status" value="1"/>
</dbReference>
<accession>A0A7R8VG34</accession>
<dbReference type="EMBL" id="OA565666">
    <property type="protein sequence ID" value="CAD7197478.1"/>
    <property type="molecule type" value="Genomic_DNA"/>
</dbReference>
<evidence type="ECO:0000313" key="1">
    <source>
        <dbReference type="EMBL" id="CAD7197478.1"/>
    </source>
</evidence>
<protein>
    <recommendedName>
        <fullName evidence="2">Mesoderm development candidate 1</fullName>
    </recommendedName>
</protein>
<dbReference type="GO" id="GO:0003779">
    <property type="term" value="F:actin binding"/>
    <property type="evidence" value="ECO:0007669"/>
    <property type="project" value="InterPro"/>
</dbReference>
<dbReference type="PANTHER" id="PTHR47133">
    <property type="entry name" value="TALIN ROD DOMAIN-CONTAINING PROTEIN 1"/>
    <property type="match status" value="1"/>
</dbReference>
<gene>
    <name evidence="1" type="ORF">TDIB3V08_LOCUS3784</name>
</gene>
<reference evidence="1" key="1">
    <citation type="submission" date="2020-11" db="EMBL/GenBank/DDBJ databases">
        <authorList>
            <person name="Tran Van P."/>
        </authorList>
    </citation>
    <scope>NUCLEOTIDE SEQUENCE</scope>
</reference>
<dbReference type="PANTHER" id="PTHR47133:SF1">
    <property type="entry name" value="TALIN ROD DOMAIN-CONTAINING PROTEIN 1"/>
    <property type="match status" value="1"/>
</dbReference>
<evidence type="ECO:0008006" key="2">
    <source>
        <dbReference type="Google" id="ProtNLM"/>
    </source>
</evidence>
<sequence>MVKGAILVLDFTAEDGKIGARSQSSALSCVPHATSIEEGGKGGGSGRRCGWPAKRGDCRAHSVTQGHSGHALTLYSRGHTNWDRTNRISHAFCGWLRALAGSISRRIPTFETGAADRMAPENGHGNQILERMGQGVEKDSDLMDHEFDSLPECVEGRDLALTCDLCCHRMQTVADLLLLTSLSVFGESVARCRDTVASRTRGLSVLLRDLAALTHKDTLTIREIRVCVEEICDLVVSLTECCAHAGYLLAVLQDGSTPEVPGAVDRYQLCRAAAEIEHKTGLLRTYRLHTITSLQLTDICINVTESANILTDSCLKAADEALQGNTRDQFRLCLKSVAAALNTFCGSIKFLKDLPDECNYRACQVFGEALTTTCNALAVFATQDSKLTGTSAKLSPVGIDTLHDVLSACMGVVSPCVLVCSIVRDVAGHWDDKVVTRVQQCHGAVLRSSNKLTEALGGFGSEERKDNGKMWMDGASNI</sequence>
<dbReference type="Gene3D" id="1.20.120.230">
    <property type="entry name" value="Alpha-catenin/vinculin-like"/>
    <property type="match status" value="1"/>
</dbReference>
<dbReference type="InterPro" id="IPR042799">
    <property type="entry name" value="TLNRD1"/>
</dbReference>
<dbReference type="AlphaFoldDB" id="A0A7R8VG34"/>
<organism evidence="1">
    <name type="scientific">Timema douglasi</name>
    <name type="common">Walking stick</name>
    <dbReference type="NCBI Taxonomy" id="61478"/>
    <lineage>
        <taxon>Eukaryota</taxon>
        <taxon>Metazoa</taxon>
        <taxon>Ecdysozoa</taxon>
        <taxon>Arthropoda</taxon>
        <taxon>Hexapoda</taxon>
        <taxon>Insecta</taxon>
        <taxon>Pterygota</taxon>
        <taxon>Neoptera</taxon>
        <taxon>Polyneoptera</taxon>
        <taxon>Phasmatodea</taxon>
        <taxon>Timematodea</taxon>
        <taxon>Timematoidea</taxon>
        <taxon>Timematidae</taxon>
        <taxon>Timema</taxon>
    </lineage>
</organism>
<proteinExistence type="predicted"/>